<evidence type="ECO:0000313" key="1">
    <source>
        <dbReference type="EMBL" id="SPC74478.1"/>
    </source>
</evidence>
<reference evidence="1" key="1">
    <citation type="submission" date="2018-02" db="EMBL/GenBank/DDBJ databases">
        <authorList>
            <person name="Cohen D.B."/>
            <person name="Kent A.D."/>
        </authorList>
    </citation>
    <scope>NUCLEOTIDE SEQUENCE</scope>
</reference>
<proteinExistence type="predicted"/>
<dbReference type="EMBL" id="OIVN01000113">
    <property type="protein sequence ID" value="SPC74478.1"/>
    <property type="molecule type" value="Genomic_DNA"/>
</dbReference>
<sequence length="66" mass="7271">MKKTIQNIKEITRGLAIDGGDVVLALLEGEGGLGTGEEEREPDGGERVRGGDYIVERWRTEERESV</sequence>
<organism evidence="1">
    <name type="scientific">Fagus sylvatica</name>
    <name type="common">Beechnut</name>
    <dbReference type="NCBI Taxonomy" id="28930"/>
    <lineage>
        <taxon>Eukaryota</taxon>
        <taxon>Viridiplantae</taxon>
        <taxon>Streptophyta</taxon>
        <taxon>Embryophyta</taxon>
        <taxon>Tracheophyta</taxon>
        <taxon>Spermatophyta</taxon>
        <taxon>Magnoliopsida</taxon>
        <taxon>eudicotyledons</taxon>
        <taxon>Gunneridae</taxon>
        <taxon>Pentapetalae</taxon>
        <taxon>rosids</taxon>
        <taxon>fabids</taxon>
        <taxon>Fagales</taxon>
        <taxon>Fagaceae</taxon>
        <taxon>Fagus</taxon>
    </lineage>
</organism>
<name>A0A2N9EIC0_FAGSY</name>
<protein>
    <submittedName>
        <fullName evidence="1">Uncharacterized protein</fullName>
    </submittedName>
</protein>
<gene>
    <name evidence="1" type="ORF">FSB_LOCUS2360</name>
</gene>
<accession>A0A2N9EIC0</accession>
<dbReference type="AlphaFoldDB" id="A0A2N9EIC0"/>